<proteinExistence type="predicted"/>
<keyword evidence="2" id="KW-1185">Reference proteome</keyword>
<evidence type="ECO:0000313" key="2">
    <source>
        <dbReference type="Proteomes" id="UP000612329"/>
    </source>
</evidence>
<name>A0A8J3BV99_9FLAO</name>
<gene>
    <name evidence="1" type="ORF">GCM10007962_30560</name>
</gene>
<accession>A0A8J3BV99</accession>
<reference evidence="1" key="1">
    <citation type="journal article" date="2014" name="Int. J. Syst. Evol. Microbiol.">
        <title>Complete genome sequence of Corynebacterium casei LMG S-19264T (=DSM 44701T), isolated from a smear-ripened cheese.</title>
        <authorList>
            <consortium name="US DOE Joint Genome Institute (JGI-PGF)"/>
            <person name="Walter F."/>
            <person name="Albersmeier A."/>
            <person name="Kalinowski J."/>
            <person name="Ruckert C."/>
        </authorList>
    </citation>
    <scope>NUCLEOTIDE SEQUENCE</scope>
    <source>
        <strain evidence="1">JCM 12862</strain>
    </source>
</reference>
<evidence type="ECO:0000313" key="1">
    <source>
        <dbReference type="EMBL" id="GGK33994.1"/>
    </source>
</evidence>
<protein>
    <submittedName>
        <fullName evidence="1">Uncharacterized protein</fullName>
    </submittedName>
</protein>
<dbReference type="EMBL" id="BMNR01000009">
    <property type="protein sequence ID" value="GGK33994.1"/>
    <property type="molecule type" value="Genomic_DNA"/>
</dbReference>
<dbReference type="AlphaFoldDB" id="A0A8J3BV99"/>
<comment type="caution">
    <text evidence="1">The sequence shown here is derived from an EMBL/GenBank/DDBJ whole genome shotgun (WGS) entry which is preliminary data.</text>
</comment>
<organism evidence="1 2">
    <name type="scientific">Yeosuana aromativorans</name>
    <dbReference type="NCBI Taxonomy" id="288019"/>
    <lineage>
        <taxon>Bacteria</taxon>
        <taxon>Pseudomonadati</taxon>
        <taxon>Bacteroidota</taxon>
        <taxon>Flavobacteriia</taxon>
        <taxon>Flavobacteriales</taxon>
        <taxon>Flavobacteriaceae</taxon>
        <taxon>Yeosuana</taxon>
    </lineage>
</organism>
<sequence>MEKKDDVDIKCNLDKAHKIECIGYSITYDSFSAINIAQDYENLKVYGKVAARRIV</sequence>
<dbReference type="Proteomes" id="UP000612329">
    <property type="component" value="Unassembled WGS sequence"/>
</dbReference>
<reference evidence="1" key="2">
    <citation type="submission" date="2020-09" db="EMBL/GenBank/DDBJ databases">
        <authorList>
            <person name="Sun Q."/>
            <person name="Ohkuma M."/>
        </authorList>
    </citation>
    <scope>NUCLEOTIDE SEQUENCE</scope>
    <source>
        <strain evidence="1">JCM 12862</strain>
    </source>
</reference>